<dbReference type="EMBL" id="JAAXLS010000052">
    <property type="protein sequence ID" value="NKQ58253.1"/>
    <property type="molecule type" value="Genomic_DNA"/>
</dbReference>
<proteinExistence type="predicted"/>
<feature type="signal peptide" evidence="2">
    <location>
        <begin position="1"/>
        <end position="20"/>
    </location>
</feature>
<accession>A0ABX1JF57</accession>
<keyword evidence="4" id="KW-1185">Reference proteome</keyword>
<keyword evidence="1" id="KW-0472">Membrane</keyword>
<keyword evidence="1" id="KW-0812">Transmembrane</keyword>
<keyword evidence="1" id="KW-1133">Transmembrane helix</keyword>
<evidence type="ECO:0000256" key="2">
    <source>
        <dbReference type="SAM" id="SignalP"/>
    </source>
</evidence>
<organism evidence="3 4">
    <name type="scientific">Amycolatopsis acididurans</name>
    <dbReference type="NCBI Taxonomy" id="2724524"/>
    <lineage>
        <taxon>Bacteria</taxon>
        <taxon>Bacillati</taxon>
        <taxon>Actinomycetota</taxon>
        <taxon>Actinomycetes</taxon>
        <taxon>Pseudonocardiales</taxon>
        <taxon>Pseudonocardiaceae</taxon>
        <taxon>Amycolatopsis</taxon>
    </lineage>
</organism>
<evidence type="ECO:0000256" key="1">
    <source>
        <dbReference type="SAM" id="Phobius"/>
    </source>
</evidence>
<dbReference type="Proteomes" id="UP000715441">
    <property type="component" value="Unassembled WGS sequence"/>
</dbReference>
<feature type="transmembrane region" description="Helical" evidence="1">
    <location>
        <begin position="70"/>
        <end position="89"/>
    </location>
</feature>
<reference evidence="3 4" key="1">
    <citation type="submission" date="2020-04" db="EMBL/GenBank/DDBJ databases">
        <title>Novel species.</title>
        <authorList>
            <person name="Teo W.F.A."/>
            <person name="Lipun K."/>
            <person name="Srisuk N."/>
            <person name="Duangmal K."/>
        </authorList>
    </citation>
    <scope>NUCLEOTIDE SEQUENCE [LARGE SCALE GENOMIC DNA]</scope>
    <source>
        <strain evidence="3 4">K13G38</strain>
    </source>
</reference>
<dbReference type="RefSeq" id="WP_168521900.1">
    <property type="nucleotide sequence ID" value="NZ_JAAXLS010000052.1"/>
</dbReference>
<evidence type="ECO:0000313" key="3">
    <source>
        <dbReference type="EMBL" id="NKQ58253.1"/>
    </source>
</evidence>
<keyword evidence="2" id="KW-0732">Signal</keyword>
<gene>
    <name evidence="3" type="ORF">HFP15_35920</name>
</gene>
<sequence>MTKVRAVLAGLMLGMLVVVAAPTAVAVAAPAAVVSVRTGPVAEQTTAPPGPRIDPADNAKANAQKTKSKIVVGVIAALLAVIVVWGRSIRKKRRKAS</sequence>
<comment type="caution">
    <text evidence="3">The sequence shown here is derived from an EMBL/GenBank/DDBJ whole genome shotgun (WGS) entry which is preliminary data.</text>
</comment>
<protein>
    <submittedName>
        <fullName evidence="3">Uncharacterized protein</fullName>
    </submittedName>
</protein>
<evidence type="ECO:0000313" key="4">
    <source>
        <dbReference type="Proteomes" id="UP000715441"/>
    </source>
</evidence>
<name>A0ABX1JF57_9PSEU</name>
<feature type="chain" id="PRO_5046600334" evidence="2">
    <location>
        <begin position="21"/>
        <end position="97"/>
    </location>
</feature>